<evidence type="ECO:0000259" key="3">
    <source>
        <dbReference type="PROSITE" id="PS50157"/>
    </source>
</evidence>
<feature type="compositionally biased region" description="Low complexity" evidence="2">
    <location>
        <begin position="32"/>
        <end position="63"/>
    </location>
</feature>
<keyword evidence="1" id="KW-0863">Zinc-finger</keyword>
<dbReference type="Proteomes" id="UP001375240">
    <property type="component" value="Unassembled WGS sequence"/>
</dbReference>
<evidence type="ECO:0000256" key="1">
    <source>
        <dbReference type="PROSITE-ProRule" id="PRU00042"/>
    </source>
</evidence>
<proteinExistence type="predicted"/>
<feature type="region of interest" description="Disordered" evidence="2">
    <location>
        <begin position="178"/>
        <end position="281"/>
    </location>
</feature>
<dbReference type="InterPro" id="IPR039258">
    <property type="entry name" value="ZNF511"/>
</dbReference>
<keyword evidence="1" id="KW-0862">Zinc</keyword>
<feature type="compositionally biased region" description="Pro residues" evidence="2">
    <location>
        <begin position="17"/>
        <end position="31"/>
    </location>
</feature>
<reference evidence="4 5" key="1">
    <citation type="submission" date="2019-10" db="EMBL/GenBank/DDBJ databases">
        <authorList>
            <person name="Palmer J.M."/>
        </authorList>
    </citation>
    <scope>NUCLEOTIDE SEQUENCE [LARGE SCALE GENOMIC DNA]</scope>
    <source>
        <strain evidence="4 5">TWF696</strain>
    </source>
</reference>
<protein>
    <recommendedName>
        <fullName evidence="3">C2H2-type domain-containing protein</fullName>
    </recommendedName>
</protein>
<accession>A0AAV9UUN7</accession>
<dbReference type="GO" id="GO:0008270">
    <property type="term" value="F:zinc ion binding"/>
    <property type="evidence" value="ECO:0007669"/>
    <property type="project" value="UniProtKB-KW"/>
</dbReference>
<evidence type="ECO:0000256" key="2">
    <source>
        <dbReference type="SAM" id="MobiDB-lite"/>
    </source>
</evidence>
<comment type="caution">
    <text evidence="4">The sequence shown here is derived from an EMBL/GenBank/DDBJ whole genome shotgun (WGS) entry which is preliminary data.</text>
</comment>
<dbReference type="AlphaFoldDB" id="A0AAV9UUN7"/>
<keyword evidence="5" id="KW-1185">Reference proteome</keyword>
<dbReference type="EMBL" id="JAVHNQ010000004">
    <property type="protein sequence ID" value="KAK6349610.1"/>
    <property type="molecule type" value="Genomic_DNA"/>
</dbReference>
<sequence length="325" mass="35064">MSKRPRDDTDSTALPTSSPPPQSQSPPPPYAQPAKYARSSHSPPPSTAAMPTRPSASTSSPTTAITCTLPSCPQREHGNVDSYETHYAKHHTNRCTDCGKNFPAARILECHIRENHDMFAVLAREKGEKIYACFLDSCDKVCISPGKRRAHLIDKHHYPPTFNFFIVNDGIDRATSLLASSPQRKSRTRVRRVSVGDSGVSTPTTAQARRPPRGKPTTTASTTTEQPDGMDVDVPVEKRSTNQSTGGKGRRKHTRSASEPLVAPPATSPQSQIAPPDGGDVVVEAGEDADIDMTDLTARMSAIRFVPPSVVRFGRRGGGGGFSKK</sequence>
<organism evidence="4 5">
    <name type="scientific">Orbilia brochopaga</name>
    <dbReference type="NCBI Taxonomy" id="3140254"/>
    <lineage>
        <taxon>Eukaryota</taxon>
        <taxon>Fungi</taxon>
        <taxon>Dikarya</taxon>
        <taxon>Ascomycota</taxon>
        <taxon>Pezizomycotina</taxon>
        <taxon>Orbiliomycetes</taxon>
        <taxon>Orbiliales</taxon>
        <taxon>Orbiliaceae</taxon>
        <taxon>Orbilia</taxon>
    </lineage>
</organism>
<feature type="region of interest" description="Disordered" evidence="2">
    <location>
        <begin position="1"/>
        <end position="63"/>
    </location>
</feature>
<dbReference type="PROSITE" id="PS50157">
    <property type="entry name" value="ZINC_FINGER_C2H2_2"/>
    <property type="match status" value="1"/>
</dbReference>
<dbReference type="PANTHER" id="PTHR21354">
    <property type="entry name" value="ZINC FINGER PROTEIN 511"/>
    <property type="match status" value="1"/>
</dbReference>
<feature type="domain" description="C2H2-type" evidence="3">
    <location>
        <begin position="93"/>
        <end position="116"/>
    </location>
</feature>
<evidence type="ECO:0000313" key="5">
    <source>
        <dbReference type="Proteomes" id="UP001375240"/>
    </source>
</evidence>
<dbReference type="PANTHER" id="PTHR21354:SF0">
    <property type="entry name" value="ZINC FINGER PROTEIN 511"/>
    <property type="match status" value="1"/>
</dbReference>
<feature type="compositionally biased region" description="Low complexity" evidence="2">
    <location>
        <begin position="193"/>
        <end position="202"/>
    </location>
</feature>
<evidence type="ECO:0000313" key="4">
    <source>
        <dbReference type="EMBL" id="KAK6349610.1"/>
    </source>
</evidence>
<dbReference type="InterPro" id="IPR013087">
    <property type="entry name" value="Znf_C2H2_type"/>
</dbReference>
<name>A0AAV9UUN7_9PEZI</name>
<gene>
    <name evidence="4" type="ORF">TWF696_005894</name>
</gene>
<dbReference type="PROSITE" id="PS00028">
    <property type="entry name" value="ZINC_FINGER_C2H2_1"/>
    <property type="match status" value="1"/>
</dbReference>
<keyword evidence="1" id="KW-0479">Metal-binding</keyword>
<dbReference type="SMART" id="SM00355">
    <property type="entry name" value="ZnF_C2H2"/>
    <property type="match status" value="3"/>
</dbReference>